<dbReference type="NCBIfam" id="NF033788">
    <property type="entry name" value="HTH_metalloreg"/>
    <property type="match status" value="1"/>
</dbReference>
<proteinExistence type="predicted"/>
<reference evidence="6" key="1">
    <citation type="submission" date="2016-10" db="EMBL/GenBank/DDBJ databases">
        <authorList>
            <person name="Varghese N."/>
            <person name="Submissions S."/>
        </authorList>
    </citation>
    <scope>NUCLEOTIDE SEQUENCE [LARGE SCALE GENOMIC DNA]</scope>
    <source>
        <strain evidence="6">ATCC 700379</strain>
    </source>
</reference>
<dbReference type="AlphaFoldDB" id="A0A1I2W6E5"/>
<dbReference type="Proteomes" id="UP000198752">
    <property type="component" value="Unassembled WGS sequence"/>
</dbReference>
<dbReference type="SUPFAM" id="SSF46785">
    <property type="entry name" value="Winged helix' DNA-binding domain"/>
    <property type="match status" value="1"/>
</dbReference>
<name>A0A1I2W6E5_9BACL</name>
<gene>
    <name evidence="5" type="ORF">SAMN02982927_03425</name>
</gene>
<dbReference type="InterPro" id="IPR036390">
    <property type="entry name" value="WH_DNA-bd_sf"/>
</dbReference>
<dbReference type="Gene3D" id="1.10.10.10">
    <property type="entry name" value="Winged helix-like DNA-binding domain superfamily/Winged helix DNA-binding domain"/>
    <property type="match status" value="1"/>
</dbReference>
<dbReference type="InterPro" id="IPR051081">
    <property type="entry name" value="HTH_MetalResp_TranReg"/>
</dbReference>
<sequence length="114" mass="12978">MNNDKTIESMSDLLKIVGDKTRLKMLAFLKQGERCVCEFVDLFDLSQPAISQHLKKMRAAGLINERKQGTWVYYRLNDQLPSYVTEIIQALPLLETKTCDCQATGLSIPLETLK</sequence>
<dbReference type="PRINTS" id="PR00778">
    <property type="entry name" value="HTHARSR"/>
</dbReference>
<evidence type="ECO:0000313" key="6">
    <source>
        <dbReference type="Proteomes" id="UP000198752"/>
    </source>
</evidence>
<evidence type="ECO:0000259" key="4">
    <source>
        <dbReference type="PROSITE" id="PS50987"/>
    </source>
</evidence>
<keyword evidence="1" id="KW-0805">Transcription regulation</keyword>
<dbReference type="GO" id="GO:0003700">
    <property type="term" value="F:DNA-binding transcription factor activity"/>
    <property type="evidence" value="ECO:0007669"/>
    <property type="project" value="InterPro"/>
</dbReference>
<dbReference type="OrthoDB" id="9798835at2"/>
<dbReference type="InterPro" id="IPR011991">
    <property type="entry name" value="ArsR-like_HTH"/>
</dbReference>
<organism evidence="5 6">
    <name type="scientific">Sporolactobacillus nakayamae</name>
    <dbReference type="NCBI Taxonomy" id="269670"/>
    <lineage>
        <taxon>Bacteria</taxon>
        <taxon>Bacillati</taxon>
        <taxon>Bacillota</taxon>
        <taxon>Bacilli</taxon>
        <taxon>Bacillales</taxon>
        <taxon>Sporolactobacillaceae</taxon>
        <taxon>Sporolactobacillus</taxon>
    </lineage>
</organism>
<evidence type="ECO:0000256" key="3">
    <source>
        <dbReference type="ARBA" id="ARBA00023163"/>
    </source>
</evidence>
<dbReference type="GO" id="GO:0003677">
    <property type="term" value="F:DNA binding"/>
    <property type="evidence" value="ECO:0007669"/>
    <property type="project" value="UniProtKB-KW"/>
</dbReference>
<dbReference type="STRING" id="269670.SAMN02982927_03425"/>
<feature type="domain" description="HTH arsR-type" evidence="4">
    <location>
        <begin position="2"/>
        <end position="99"/>
    </location>
</feature>
<dbReference type="Pfam" id="PF01022">
    <property type="entry name" value="HTH_5"/>
    <property type="match status" value="1"/>
</dbReference>
<dbReference type="CDD" id="cd00090">
    <property type="entry name" value="HTH_ARSR"/>
    <property type="match status" value="1"/>
</dbReference>
<dbReference type="PANTHER" id="PTHR33154:SF18">
    <property type="entry name" value="ARSENICAL RESISTANCE OPERON REPRESSOR"/>
    <property type="match status" value="1"/>
</dbReference>
<protein>
    <submittedName>
        <fullName evidence="5">ArsR family transcriptional regulator</fullName>
    </submittedName>
</protein>
<dbReference type="InterPro" id="IPR001845">
    <property type="entry name" value="HTH_ArsR_DNA-bd_dom"/>
</dbReference>
<evidence type="ECO:0000313" key="5">
    <source>
        <dbReference type="EMBL" id="SFG96998.1"/>
    </source>
</evidence>
<dbReference type="SMART" id="SM00418">
    <property type="entry name" value="HTH_ARSR"/>
    <property type="match status" value="1"/>
</dbReference>
<evidence type="ECO:0000256" key="1">
    <source>
        <dbReference type="ARBA" id="ARBA00023015"/>
    </source>
</evidence>
<dbReference type="EMBL" id="FOOY01000036">
    <property type="protein sequence ID" value="SFG96998.1"/>
    <property type="molecule type" value="Genomic_DNA"/>
</dbReference>
<evidence type="ECO:0000256" key="2">
    <source>
        <dbReference type="ARBA" id="ARBA00023125"/>
    </source>
</evidence>
<keyword evidence="2" id="KW-0238">DNA-binding</keyword>
<dbReference type="RefSeq" id="WP_093674749.1">
    <property type="nucleotide sequence ID" value="NZ_FOOY01000036.1"/>
</dbReference>
<keyword evidence="3" id="KW-0804">Transcription</keyword>
<accession>A0A1I2W6E5</accession>
<dbReference type="PROSITE" id="PS50987">
    <property type="entry name" value="HTH_ARSR_2"/>
    <property type="match status" value="1"/>
</dbReference>
<keyword evidence="6" id="KW-1185">Reference proteome</keyword>
<dbReference type="PANTHER" id="PTHR33154">
    <property type="entry name" value="TRANSCRIPTIONAL REGULATOR, ARSR FAMILY"/>
    <property type="match status" value="1"/>
</dbReference>
<dbReference type="InterPro" id="IPR036388">
    <property type="entry name" value="WH-like_DNA-bd_sf"/>
</dbReference>